<sequence length="89" mass="10073">MPRQPKRPRDLPGPEGPPVRVPPAANRGGGRGPGAPPDPRPERPRRRPRHQENIPDWVRPDSPEDVDGEWGRVAEDPIDLTFTVWAYFQ</sequence>
<reference evidence="2 3" key="1">
    <citation type="submission" date="2024-09" db="EMBL/GenBank/DDBJ databases">
        <title>Chromosome-scale assembly of Riccia sorocarpa.</title>
        <authorList>
            <person name="Paukszto L."/>
        </authorList>
    </citation>
    <scope>NUCLEOTIDE SEQUENCE [LARGE SCALE GENOMIC DNA]</scope>
    <source>
        <strain evidence="2">LP-2024</strain>
        <tissue evidence="2">Aerial parts of the thallus</tissue>
    </source>
</reference>
<evidence type="ECO:0000313" key="2">
    <source>
        <dbReference type="EMBL" id="KAL3683143.1"/>
    </source>
</evidence>
<dbReference type="EMBL" id="JBJQOH010000006">
    <property type="protein sequence ID" value="KAL3683143.1"/>
    <property type="molecule type" value="Genomic_DNA"/>
</dbReference>
<accession>A0ABD3GVH9</accession>
<name>A0ABD3GVH9_9MARC</name>
<evidence type="ECO:0000256" key="1">
    <source>
        <dbReference type="SAM" id="MobiDB-lite"/>
    </source>
</evidence>
<protein>
    <submittedName>
        <fullName evidence="2">Uncharacterized protein</fullName>
    </submittedName>
</protein>
<comment type="caution">
    <text evidence="2">The sequence shown here is derived from an EMBL/GenBank/DDBJ whole genome shotgun (WGS) entry which is preliminary data.</text>
</comment>
<dbReference type="Proteomes" id="UP001633002">
    <property type="component" value="Unassembled WGS sequence"/>
</dbReference>
<proteinExistence type="predicted"/>
<feature type="region of interest" description="Disordered" evidence="1">
    <location>
        <begin position="1"/>
        <end position="70"/>
    </location>
</feature>
<keyword evidence="3" id="KW-1185">Reference proteome</keyword>
<dbReference type="AlphaFoldDB" id="A0ABD3GVH9"/>
<evidence type="ECO:0000313" key="3">
    <source>
        <dbReference type="Proteomes" id="UP001633002"/>
    </source>
</evidence>
<gene>
    <name evidence="2" type="ORF">R1sor_001165</name>
</gene>
<organism evidence="2 3">
    <name type="scientific">Riccia sorocarpa</name>
    <dbReference type="NCBI Taxonomy" id="122646"/>
    <lineage>
        <taxon>Eukaryota</taxon>
        <taxon>Viridiplantae</taxon>
        <taxon>Streptophyta</taxon>
        <taxon>Embryophyta</taxon>
        <taxon>Marchantiophyta</taxon>
        <taxon>Marchantiopsida</taxon>
        <taxon>Marchantiidae</taxon>
        <taxon>Marchantiales</taxon>
        <taxon>Ricciaceae</taxon>
        <taxon>Riccia</taxon>
    </lineage>
</organism>
<feature type="compositionally biased region" description="Basic and acidic residues" evidence="1">
    <location>
        <begin position="50"/>
        <end position="62"/>
    </location>
</feature>